<dbReference type="GO" id="GO:0005975">
    <property type="term" value="P:carbohydrate metabolic process"/>
    <property type="evidence" value="ECO:0007669"/>
    <property type="project" value="InterPro"/>
</dbReference>
<dbReference type="Pfam" id="PF00734">
    <property type="entry name" value="CBM_1"/>
    <property type="match status" value="1"/>
</dbReference>
<organism evidence="4 5">
    <name type="scientific">Coprinellus micaceus</name>
    <name type="common">Glistening ink-cap mushroom</name>
    <name type="synonym">Coprinus micaceus</name>
    <dbReference type="NCBI Taxonomy" id="71717"/>
    <lineage>
        <taxon>Eukaryota</taxon>
        <taxon>Fungi</taxon>
        <taxon>Dikarya</taxon>
        <taxon>Basidiomycota</taxon>
        <taxon>Agaricomycotina</taxon>
        <taxon>Agaricomycetes</taxon>
        <taxon>Agaricomycetidae</taxon>
        <taxon>Agaricales</taxon>
        <taxon>Agaricineae</taxon>
        <taxon>Psathyrellaceae</taxon>
        <taxon>Coprinellus</taxon>
    </lineage>
</organism>
<dbReference type="EMBL" id="QPFP01000003">
    <property type="protein sequence ID" value="TEB37880.1"/>
    <property type="molecule type" value="Genomic_DNA"/>
</dbReference>
<accession>A0A4Y7TUL0</accession>
<sequence length="82" mass="8445">MSSVKALFLFFTAALVGSVAAAPAVDPVQMCGGAGWVGPTTCPAGFYCSKLNDYVSLCVREVITTTLTSTRPGVTLPSFPTP</sequence>
<dbReference type="GO" id="GO:0030248">
    <property type="term" value="F:cellulose binding"/>
    <property type="evidence" value="ECO:0007669"/>
    <property type="project" value="InterPro"/>
</dbReference>
<gene>
    <name evidence="4" type="ORF">FA13DRAFT_1656850</name>
</gene>
<dbReference type="SUPFAM" id="SSF57180">
    <property type="entry name" value="Cellulose-binding domain"/>
    <property type="match status" value="1"/>
</dbReference>
<evidence type="ECO:0000313" key="4">
    <source>
        <dbReference type="EMBL" id="TEB37880.1"/>
    </source>
</evidence>
<reference evidence="4 5" key="1">
    <citation type="journal article" date="2019" name="Nat. Ecol. Evol.">
        <title>Megaphylogeny resolves global patterns of mushroom evolution.</title>
        <authorList>
            <person name="Varga T."/>
            <person name="Krizsan K."/>
            <person name="Foldi C."/>
            <person name="Dima B."/>
            <person name="Sanchez-Garcia M."/>
            <person name="Sanchez-Ramirez S."/>
            <person name="Szollosi G.J."/>
            <person name="Szarkandi J.G."/>
            <person name="Papp V."/>
            <person name="Albert L."/>
            <person name="Andreopoulos W."/>
            <person name="Angelini C."/>
            <person name="Antonin V."/>
            <person name="Barry K.W."/>
            <person name="Bougher N.L."/>
            <person name="Buchanan P."/>
            <person name="Buyck B."/>
            <person name="Bense V."/>
            <person name="Catcheside P."/>
            <person name="Chovatia M."/>
            <person name="Cooper J."/>
            <person name="Damon W."/>
            <person name="Desjardin D."/>
            <person name="Finy P."/>
            <person name="Geml J."/>
            <person name="Haridas S."/>
            <person name="Hughes K."/>
            <person name="Justo A."/>
            <person name="Karasinski D."/>
            <person name="Kautmanova I."/>
            <person name="Kiss B."/>
            <person name="Kocsube S."/>
            <person name="Kotiranta H."/>
            <person name="LaButti K.M."/>
            <person name="Lechner B.E."/>
            <person name="Liimatainen K."/>
            <person name="Lipzen A."/>
            <person name="Lukacs Z."/>
            <person name="Mihaltcheva S."/>
            <person name="Morgado L.N."/>
            <person name="Niskanen T."/>
            <person name="Noordeloos M.E."/>
            <person name="Ohm R.A."/>
            <person name="Ortiz-Santana B."/>
            <person name="Ovrebo C."/>
            <person name="Racz N."/>
            <person name="Riley R."/>
            <person name="Savchenko A."/>
            <person name="Shiryaev A."/>
            <person name="Soop K."/>
            <person name="Spirin V."/>
            <person name="Szebenyi C."/>
            <person name="Tomsovsky M."/>
            <person name="Tulloss R.E."/>
            <person name="Uehling J."/>
            <person name="Grigoriev I.V."/>
            <person name="Vagvolgyi C."/>
            <person name="Papp T."/>
            <person name="Martin F.M."/>
            <person name="Miettinen O."/>
            <person name="Hibbett D.S."/>
            <person name="Nagy L.G."/>
        </authorList>
    </citation>
    <scope>NUCLEOTIDE SEQUENCE [LARGE SCALE GENOMIC DNA]</scope>
    <source>
        <strain evidence="4 5">FP101781</strain>
    </source>
</reference>
<name>A0A4Y7TUL0_COPMI</name>
<dbReference type="InterPro" id="IPR035971">
    <property type="entry name" value="CBD_sf"/>
</dbReference>
<dbReference type="AlphaFoldDB" id="A0A4Y7TUL0"/>
<keyword evidence="1 2" id="KW-0732">Signal</keyword>
<feature type="domain" description="CBM1" evidence="3">
    <location>
        <begin position="23"/>
        <end position="59"/>
    </location>
</feature>
<dbReference type="PROSITE" id="PS51164">
    <property type="entry name" value="CBM1_2"/>
    <property type="match status" value="1"/>
</dbReference>
<dbReference type="InterPro" id="IPR000254">
    <property type="entry name" value="CBD"/>
</dbReference>
<evidence type="ECO:0000313" key="5">
    <source>
        <dbReference type="Proteomes" id="UP000298030"/>
    </source>
</evidence>
<evidence type="ECO:0000256" key="1">
    <source>
        <dbReference type="ARBA" id="ARBA00022729"/>
    </source>
</evidence>
<dbReference type="OrthoDB" id="2119228at2759"/>
<protein>
    <recommendedName>
        <fullName evidence="3">CBM1 domain-containing protein</fullName>
    </recommendedName>
</protein>
<dbReference type="Proteomes" id="UP000298030">
    <property type="component" value="Unassembled WGS sequence"/>
</dbReference>
<feature type="signal peptide" evidence="2">
    <location>
        <begin position="1"/>
        <end position="21"/>
    </location>
</feature>
<comment type="caution">
    <text evidence="4">The sequence shown here is derived from an EMBL/GenBank/DDBJ whole genome shotgun (WGS) entry which is preliminary data.</text>
</comment>
<evidence type="ECO:0000256" key="2">
    <source>
        <dbReference type="SAM" id="SignalP"/>
    </source>
</evidence>
<evidence type="ECO:0000259" key="3">
    <source>
        <dbReference type="PROSITE" id="PS51164"/>
    </source>
</evidence>
<dbReference type="SMART" id="SM00236">
    <property type="entry name" value="fCBD"/>
    <property type="match status" value="1"/>
</dbReference>
<feature type="chain" id="PRO_5021373596" description="CBM1 domain-containing protein" evidence="2">
    <location>
        <begin position="22"/>
        <end position="82"/>
    </location>
</feature>
<keyword evidence="5" id="KW-1185">Reference proteome</keyword>
<dbReference type="GO" id="GO:0005576">
    <property type="term" value="C:extracellular region"/>
    <property type="evidence" value="ECO:0007669"/>
    <property type="project" value="InterPro"/>
</dbReference>
<proteinExistence type="predicted"/>